<proteinExistence type="predicted"/>
<dbReference type="WBParaSite" id="TCLT_0000013901-mRNA-1">
    <property type="protein sequence ID" value="TCLT_0000013901-mRNA-1"/>
    <property type="gene ID" value="TCLT_0000013901"/>
</dbReference>
<keyword evidence="1" id="KW-1133">Transmembrane helix</keyword>
<sequence length="87" mass="10558">MPAYGWKYYASLFAVVSGMPVFCYWYYGLPSVVDRYTEKWTIEDPVKDNREFHEFMRELSNRKRKLDHAELAKLAAEEEERRHTLYK</sequence>
<evidence type="ECO:0000313" key="4">
    <source>
        <dbReference type="WBParaSite" id="TCLT_0000013901-mRNA-1"/>
    </source>
</evidence>
<keyword evidence="1" id="KW-0812">Transmembrane</keyword>
<name>A0A0N5CJD7_THECL</name>
<protein>
    <submittedName>
        <fullName evidence="2 4">Uncharacterized protein</fullName>
    </submittedName>
</protein>
<evidence type="ECO:0000313" key="3">
    <source>
        <dbReference type="Proteomes" id="UP000276776"/>
    </source>
</evidence>
<evidence type="ECO:0000313" key="2">
    <source>
        <dbReference type="EMBL" id="VDM94985.1"/>
    </source>
</evidence>
<feature type="transmembrane region" description="Helical" evidence="1">
    <location>
        <begin position="6"/>
        <end position="27"/>
    </location>
</feature>
<accession>A0A0N5CJD7</accession>
<keyword evidence="1" id="KW-0472">Membrane</keyword>
<dbReference type="AlphaFoldDB" id="A0A0N5CJD7"/>
<dbReference type="OrthoDB" id="5792055at2759"/>
<reference evidence="2 3" key="2">
    <citation type="submission" date="2018-11" db="EMBL/GenBank/DDBJ databases">
        <authorList>
            <consortium name="Pathogen Informatics"/>
        </authorList>
    </citation>
    <scope>NUCLEOTIDE SEQUENCE [LARGE SCALE GENOMIC DNA]</scope>
</reference>
<dbReference type="Proteomes" id="UP000276776">
    <property type="component" value="Unassembled WGS sequence"/>
</dbReference>
<organism evidence="4">
    <name type="scientific">Thelazia callipaeda</name>
    <name type="common">Oriental eyeworm</name>
    <name type="synonym">Parasitic nematode</name>
    <dbReference type="NCBI Taxonomy" id="103827"/>
    <lineage>
        <taxon>Eukaryota</taxon>
        <taxon>Metazoa</taxon>
        <taxon>Ecdysozoa</taxon>
        <taxon>Nematoda</taxon>
        <taxon>Chromadorea</taxon>
        <taxon>Rhabditida</taxon>
        <taxon>Spirurina</taxon>
        <taxon>Spiruromorpha</taxon>
        <taxon>Thelazioidea</taxon>
        <taxon>Thelaziidae</taxon>
        <taxon>Thelazia</taxon>
    </lineage>
</organism>
<reference evidence="4" key="1">
    <citation type="submission" date="2017-02" db="UniProtKB">
        <authorList>
            <consortium name="WormBaseParasite"/>
        </authorList>
    </citation>
    <scope>IDENTIFICATION</scope>
</reference>
<dbReference type="EMBL" id="UYYF01000008">
    <property type="protein sequence ID" value="VDM94985.1"/>
    <property type="molecule type" value="Genomic_DNA"/>
</dbReference>
<evidence type="ECO:0000256" key="1">
    <source>
        <dbReference type="SAM" id="Phobius"/>
    </source>
</evidence>
<keyword evidence="3" id="KW-1185">Reference proteome</keyword>
<dbReference type="OMA" id="FTEKWMI"/>
<gene>
    <name evidence="2" type="ORF">TCLT_LOCUS140</name>
</gene>